<dbReference type="CDD" id="cd00475">
    <property type="entry name" value="Cis_IPPS"/>
    <property type="match status" value="1"/>
</dbReference>
<feature type="active site" description="Proton acceptor" evidence="2">
    <location>
        <position position="90"/>
    </location>
</feature>
<keyword evidence="1 2" id="KW-0808">Transferase</keyword>
<dbReference type="InterPro" id="IPR018520">
    <property type="entry name" value="UPP_synth-like_CS"/>
</dbReference>
<evidence type="ECO:0000256" key="2">
    <source>
        <dbReference type="HAMAP-Rule" id="MF_01139"/>
    </source>
</evidence>
<dbReference type="EMBL" id="PZZP01000001">
    <property type="protein sequence ID" value="PTM58972.1"/>
    <property type="molecule type" value="Genomic_DNA"/>
</dbReference>
<feature type="binding site" evidence="2">
    <location>
        <position position="54"/>
    </location>
    <ligand>
        <name>substrate</name>
    </ligand>
</feature>
<comment type="cofactor">
    <cofactor evidence="2">
        <name>Mg(2+)</name>
        <dbReference type="ChEBI" id="CHEBI:18420"/>
    </cofactor>
    <text evidence="2">Binds 2 magnesium ions per subunit.</text>
</comment>
<dbReference type="FunFam" id="3.40.1180.10:FF:000001">
    <property type="entry name" value="(2E,6E)-farnesyl-diphosphate-specific ditrans,polycis-undecaprenyl-diphosphate synthase"/>
    <property type="match status" value="1"/>
</dbReference>
<dbReference type="PANTHER" id="PTHR10291:SF0">
    <property type="entry name" value="DEHYDRODOLICHYL DIPHOSPHATE SYNTHASE 2"/>
    <property type="match status" value="1"/>
</dbReference>
<dbReference type="InterPro" id="IPR001441">
    <property type="entry name" value="UPP_synth-like"/>
</dbReference>
<dbReference type="Pfam" id="PF01255">
    <property type="entry name" value="Prenyltransf"/>
    <property type="match status" value="1"/>
</dbReference>
<sequence>MIQRLKDWLVGYQSAPDKDDGEWIPHLQDGPLPKHVAVIMDGNGRWAKKRGLPRMAGHRAGMKSVRHVTRAADDLEKIEALTLYSFSTENWKRPKDEINYLMSLPEEFIRTDLDELVERNIQVRMLGNKEELPSHTVDAIGKFEEATADNTGMVLNFAMNYGSRFEIIQATRKIIDDVKSGKMNRDDVDETLFNQYLLTANLPEPDLMIRTSGEMRISNFMTWQLAYSELWFTDVLWPDFGRKEFFEAIQDFQRRSRRYGAV</sequence>
<dbReference type="SUPFAM" id="SSF64005">
    <property type="entry name" value="Undecaprenyl diphosphate synthase"/>
    <property type="match status" value="1"/>
</dbReference>
<dbReference type="RefSeq" id="WP_107725712.1">
    <property type="nucleotide sequence ID" value="NZ_PZZP01000001.1"/>
</dbReference>
<feature type="binding site" evidence="2">
    <location>
        <position position="58"/>
    </location>
    <ligand>
        <name>substrate</name>
    </ligand>
</feature>
<dbReference type="PANTHER" id="PTHR10291">
    <property type="entry name" value="DEHYDRODOLICHYL DIPHOSPHATE SYNTHASE FAMILY MEMBER"/>
    <property type="match status" value="1"/>
</dbReference>
<feature type="binding site" evidence="2">
    <location>
        <position position="91"/>
    </location>
    <ligand>
        <name>substrate</name>
    </ligand>
</feature>
<evidence type="ECO:0000256" key="1">
    <source>
        <dbReference type="ARBA" id="ARBA00022679"/>
    </source>
</evidence>
<feature type="active site" evidence="2">
    <location>
        <position position="41"/>
    </location>
</feature>
<feature type="binding site" evidence="2">
    <location>
        <position position="229"/>
    </location>
    <ligand>
        <name>Mg(2+)</name>
        <dbReference type="ChEBI" id="CHEBI:18420"/>
    </ligand>
</feature>
<feature type="binding site" evidence="2">
    <location>
        <begin position="42"/>
        <end position="45"/>
    </location>
    <ligand>
        <name>substrate</name>
    </ligand>
</feature>
<comment type="subunit">
    <text evidence="2">Homodimer.</text>
</comment>
<feature type="binding site" evidence="2">
    <location>
        <position position="46"/>
    </location>
    <ligand>
        <name>substrate</name>
    </ligand>
</feature>
<dbReference type="EC" id="2.5.1.-" evidence="2"/>
<dbReference type="InterPro" id="IPR036424">
    <property type="entry name" value="UPP_synth-like_sf"/>
</dbReference>
<feature type="binding site" evidence="2">
    <location>
        <begin position="87"/>
        <end position="89"/>
    </location>
    <ligand>
        <name>substrate</name>
    </ligand>
</feature>
<dbReference type="NCBIfam" id="TIGR00055">
    <property type="entry name" value="uppS"/>
    <property type="match status" value="1"/>
</dbReference>
<keyword evidence="2" id="KW-0460">Magnesium</keyword>
<evidence type="ECO:0000313" key="4">
    <source>
        <dbReference type="Proteomes" id="UP000241639"/>
    </source>
</evidence>
<feature type="binding site" evidence="2">
    <location>
        <position position="93"/>
    </location>
    <ligand>
        <name>substrate</name>
    </ligand>
</feature>
<comment type="similarity">
    <text evidence="2">Belongs to the UPP synthase family.</text>
</comment>
<dbReference type="HAMAP" id="MF_01139">
    <property type="entry name" value="ISPT"/>
    <property type="match status" value="1"/>
</dbReference>
<reference evidence="3 4" key="1">
    <citation type="submission" date="2018-04" db="EMBL/GenBank/DDBJ databases">
        <title>Genomic Encyclopedia of Archaeal and Bacterial Type Strains, Phase II (KMG-II): from individual species to whole genera.</title>
        <authorList>
            <person name="Goeker M."/>
        </authorList>
    </citation>
    <scope>NUCLEOTIDE SEQUENCE [LARGE SCALE GENOMIC DNA]</scope>
    <source>
        <strain evidence="3 4">DSM 45169</strain>
    </source>
</reference>
<dbReference type="GO" id="GO:0016094">
    <property type="term" value="P:polyprenol biosynthetic process"/>
    <property type="evidence" value="ECO:0007669"/>
    <property type="project" value="TreeGrafter"/>
</dbReference>
<dbReference type="GO" id="GO:0008834">
    <property type="term" value="F:ditrans,polycis-undecaprenyl-diphosphate synthase [(2E,6E)-farnesyl-diphosphate specific] activity"/>
    <property type="evidence" value="ECO:0007669"/>
    <property type="project" value="TreeGrafter"/>
</dbReference>
<dbReference type="GO" id="GO:0030145">
    <property type="term" value="F:manganese ion binding"/>
    <property type="evidence" value="ECO:0007669"/>
    <property type="project" value="TreeGrafter"/>
</dbReference>
<dbReference type="OrthoDB" id="4191603at2"/>
<dbReference type="GO" id="GO:0000287">
    <property type="term" value="F:magnesium ion binding"/>
    <property type="evidence" value="ECO:0007669"/>
    <property type="project" value="UniProtKB-UniRule"/>
</dbReference>
<feature type="binding site" evidence="2">
    <location>
        <position position="210"/>
    </location>
    <ligand>
        <name>substrate</name>
    </ligand>
</feature>
<dbReference type="GO" id="GO:0005829">
    <property type="term" value="C:cytosol"/>
    <property type="evidence" value="ECO:0007669"/>
    <property type="project" value="TreeGrafter"/>
</dbReference>
<gene>
    <name evidence="3" type="ORF">C8J48_1571</name>
</gene>
<dbReference type="AlphaFoldDB" id="A0A2T4ZAQ2"/>
<dbReference type="PROSITE" id="PS01066">
    <property type="entry name" value="UPP_SYNTHASE"/>
    <property type="match status" value="1"/>
</dbReference>
<dbReference type="Gene3D" id="3.40.1180.10">
    <property type="entry name" value="Decaprenyl diphosphate synthase-like"/>
    <property type="match status" value="1"/>
</dbReference>
<dbReference type="Proteomes" id="UP000241639">
    <property type="component" value="Unassembled WGS sequence"/>
</dbReference>
<organism evidence="3 4">
    <name type="scientific">Desmospora activa DSM 45169</name>
    <dbReference type="NCBI Taxonomy" id="1121389"/>
    <lineage>
        <taxon>Bacteria</taxon>
        <taxon>Bacillati</taxon>
        <taxon>Bacillota</taxon>
        <taxon>Bacilli</taxon>
        <taxon>Bacillales</taxon>
        <taxon>Thermoactinomycetaceae</taxon>
        <taxon>Desmospora</taxon>
    </lineage>
</organism>
<accession>A0A2T4ZAQ2</accession>
<comment type="function">
    <text evidence="2">Catalyzes the condensation of isopentenyl diphosphate (IPP) with allylic pyrophosphates generating different type of terpenoids.</text>
</comment>
<keyword evidence="4" id="KW-1185">Reference proteome</keyword>
<feature type="binding site" evidence="2">
    <location>
        <begin position="216"/>
        <end position="218"/>
    </location>
    <ligand>
        <name>substrate</name>
    </ligand>
</feature>
<feature type="binding site" evidence="2">
    <location>
        <position position="41"/>
    </location>
    <ligand>
        <name>Mg(2+)</name>
        <dbReference type="ChEBI" id="CHEBI:18420"/>
    </ligand>
</feature>
<name>A0A2T4ZAQ2_9BACL</name>
<protein>
    <recommendedName>
        <fullName evidence="2">Isoprenyl transferase</fullName>
        <ecNumber evidence="2">2.5.1.-</ecNumber>
    </recommendedName>
</protein>
<comment type="caution">
    <text evidence="3">The sequence shown here is derived from an EMBL/GenBank/DDBJ whole genome shotgun (WGS) entry which is preliminary data.</text>
</comment>
<evidence type="ECO:0000313" key="3">
    <source>
        <dbReference type="EMBL" id="PTM58972.1"/>
    </source>
</evidence>
<proteinExistence type="inferred from homology"/>
<dbReference type="NCBIfam" id="NF011405">
    <property type="entry name" value="PRK14830.1"/>
    <property type="match status" value="1"/>
</dbReference>
<keyword evidence="2" id="KW-0479">Metal-binding</keyword>